<keyword evidence="3" id="KW-0540">Nuclease</keyword>
<keyword evidence="12" id="KW-0255">Endonuclease</keyword>
<keyword evidence="6" id="KW-0378">Hydrolase</keyword>
<accession>A0A1H9ZZH3</accession>
<dbReference type="Pfam" id="PF22590">
    <property type="entry name" value="Cas3-like_C_2"/>
    <property type="match status" value="1"/>
</dbReference>
<dbReference type="Pfam" id="PF00270">
    <property type="entry name" value="DEAD"/>
    <property type="match status" value="1"/>
</dbReference>
<protein>
    <submittedName>
        <fullName evidence="12">CRISPR-associated endonuclease/helicase Cas3</fullName>
    </submittedName>
</protein>
<dbReference type="InterPro" id="IPR006474">
    <property type="entry name" value="Helicase_Cas3_CRISPR-ass_core"/>
</dbReference>
<evidence type="ECO:0000256" key="5">
    <source>
        <dbReference type="ARBA" id="ARBA00022741"/>
    </source>
</evidence>
<comment type="similarity">
    <text evidence="1">In the N-terminal section; belongs to the CRISPR-associated nuclease Cas3-HD family.</text>
</comment>
<dbReference type="NCBIfam" id="TIGR01587">
    <property type="entry name" value="cas3_core"/>
    <property type="match status" value="1"/>
</dbReference>
<dbReference type="InterPro" id="IPR014001">
    <property type="entry name" value="Helicase_ATP-bd"/>
</dbReference>
<dbReference type="InterPro" id="IPR038257">
    <property type="entry name" value="CRISPR-assoc_Cas3_HD_sf"/>
</dbReference>
<evidence type="ECO:0000256" key="3">
    <source>
        <dbReference type="ARBA" id="ARBA00022722"/>
    </source>
</evidence>
<dbReference type="InterPro" id="IPR054712">
    <property type="entry name" value="Cas3-like_dom"/>
</dbReference>
<dbReference type="OrthoDB" id="9810236at2"/>
<dbReference type="EMBL" id="FOIL01000001">
    <property type="protein sequence ID" value="SES87190.1"/>
    <property type="molecule type" value="Genomic_DNA"/>
</dbReference>
<dbReference type="Gene3D" id="3.40.50.300">
    <property type="entry name" value="P-loop containing nucleotide triphosphate hydrolases"/>
    <property type="match status" value="2"/>
</dbReference>
<feature type="domain" description="Helicase ATP-binding" evidence="10">
    <location>
        <begin position="215"/>
        <end position="396"/>
    </location>
</feature>
<dbReference type="PROSITE" id="PS51643">
    <property type="entry name" value="HD_CAS3"/>
    <property type="match status" value="1"/>
</dbReference>
<dbReference type="InterPro" id="IPR027417">
    <property type="entry name" value="P-loop_NTPase"/>
</dbReference>
<dbReference type="InterPro" id="IPR006483">
    <property type="entry name" value="CRISPR-assoc_Cas3_HD"/>
</dbReference>
<evidence type="ECO:0000256" key="8">
    <source>
        <dbReference type="ARBA" id="ARBA00022840"/>
    </source>
</evidence>
<dbReference type="CDD" id="cd17930">
    <property type="entry name" value="DEXHc_cas3"/>
    <property type="match status" value="1"/>
</dbReference>
<evidence type="ECO:0000256" key="6">
    <source>
        <dbReference type="ARBA" id="ARBA00022801"/>
    </source>
</evidence>
<dbReference type="InterPro" id="IPR011545">
    <property type="entry name" value="DEAD/DEAH_box_helicase_dom"/>
</dbReference>
<evidence type="ECO:0000313" key="13">
    <source>
        <dbReference type="Proteomes" id="UP000199820"/>
    </source>
</evidence>
<keyword evidence="7 12" id="KW-0347">Helicase</keyword>
<evidence type="ECO:0000256" key="7">
    <source>
        <dbReference type="ARBA" id="ARBA00022806"/>
    </source>
</evidence>
<evidence type="ECO:0000259" key="10">
    <source>
        <dbReference type="PROSITE" id="PS51192"/>
    </source>
</evidence>
<dbReference type="Gene3D" id="1.10.3210.30">
    <property type="match status" value="1"/>
</dbReference>
<dbReference type="PROSITE" id="PS51192">
    <property type="entry name" value="HELICASE_ATP_BIND_1"/>
    <property type="match status" value="1"/>
</dbReference>
<dbReference type="InterPro" id="IPR006674">
    <property type="entry name" value="HD_domain"/>
</dbReference>
<dbReference type="AlphaFoldDB" id="A0A1H9ZZH3"/>
<dbReference type="GO" id="GO:0046872">
    <property type="term" value="F:metal ion binding"/>
    <property type="evidence" value="ECO:0007669"/>
    <property type="project" value="UniProtKB-KW"/>
</dbReference>
<keyword evidence="4" id="KW-0479">Metal-binding</keyword>
<comment type="similarity">
    <text evidence="2">In the central section; belongs to the CRISPR-associated helicase Cas3 family.</text>
</comment>
<dbReference type="GO" id="GO:0003676">
    <property type="term" value="F:nucleic acid binding"/>
    <property type="evidence" value="ECO:0007669"/>
    <property type="project" value="InterPro"/>
</dbReference>
<keyword evidence="5" id="KW-0547">Nucleotide-binding</keyword>
<dbReference type="CDD" id="cd09641">
    <property type="entry name" value="Cas3''_I"/>
    <property type="match status" value="1"/>
</dbReference>
<keyword evidence="9" id="KW-0051">Antiviral defense</keyword>
<proteinExistence type="inferred from homology"/>
<evidence type="ECO:0000313" key="12">
    <source>
        <dbReference type="EMBL" id="SES87190.1"/>
    </source>
</evidence>
<dbReference type="GO" id="GO:0004519">
    <property type="term" value="F:endonuclease activity"/>
    <property type="evidence" value="ECO:0007669"/>
    <property type="project" value="UniProtKB-KW"/>
</dbReference>
<dbReference type="GO" id="GO:0004386">
    <property type="term" value="F:helicase activity"/>
    <property type="evidence" value="ECO:0007669"/>
    <property type="project" value="UniProtKB-KW"/>
</dbReference>
<evidence type="ECO:0000259" key="11">
    <source>
        <dbReference type="PROSITE" id="PS51643"/>
    </source>
</evidence>
<organism evidence="12 13">
    <name type="scientific">[Clostridium] aminophilum</name>
    <dbReference type="NCBI Taxonomy" id="1526"/>
    <lineage>
        <taxon>Bacteria</taxon>
        <taxon>Bacillati</taxon>
        <taxon>Bacillota</taxon>
        <taxon>Clostridia</taxon>
        <taxon>Lachnospirales</taxon>
        <taxon>Lachnospiraceae</taxon>
    </lineage>
</organism>
<dbReference type="Pfam" id="PF01966">
    <property type="entry name" value="HD"/>
    <property type="match status" value="1"/>
</dbReference>
<dbReference type="NCBIfam" id="TIGR01596">
    <property type="entry name" value="cas3_HD"/>
    <property type="match status" value="1"/>
</dbReference>
<evidence type="ECO:0000256" key="1">
    <source>
        <dbReference type="ARBA" id="ARBA00006847"/>
    </source>
</evidence>
<dbReference type="SMART" id="SM00487">
    <property type="entry name" value="DEXDc"/>
    <property type="match status" value="1"/>
</dbReference>
<evidence type="ECO:0000256" key="4">
    <source>
        <dbReference type="ARBA" id="ARBA00022723"/>
    </source>
</evidence>
<dbReference type="SUPFAM" id="SSF109604">
    <property type="entry name" value="HD-domain/PDEase-like"/>
    <property type="match status" value="1"/>
</dbReference>
<dbReference type="GO" id="GO:0016787">
    <property type="term" value="F:hydrolase activity"/>
    <property type="evidence" value="ECO:0007669"/>
    <property type="project" value="UniProtKB-KW"/>
</dbReference>
<dbReference type="Proteomes" id="UP000199820">
    <property type="component" value="Unassembled WGS sequence"/>
</dbReference>
<dbReference type="SUPFAM" id="SSF52540">
    <property type="entry name" value="P-loop containing nucleoside triphosphate hydrolases"/>
    <property type="match status" value="1"/>
</dbReference>
<evidence type="ECO:0000256" key="9">
    <source>
        <dbReference type="ARBA" id="ARBA00023118"/>
    </source>
</evidence>
<dbReference type="RefSeq" id="WP_074647599.1">
    <property type="nucleotide sequence ID" value="NZ_FOIL01000001.1"/>
</dbReference>
<keyword evidence="8" id="KW-0067">ATP-binding</keyword>
<sequence length="701" mass="79884">MYLAHISEDGRMQSVKEHLENTAKMASDFAKPIHLEKHAYISGLLHDVGKYTDGFQKRLHGGAKVDHSTAGAMEAYKRRMLIESFCVAGHHSGLPNGGGRADIQGSSLNARIKRANKERLEPDKEWEREITLPECDACSNDLLELSYDIRMVYSCLVDADFLDTEQFMTGITDRGRDFDVTAMEAALKNYISPWYPAKTELNKLRCEILDHVISEGIKLKRGLYTLTVPTGGGKTVASLAFAIEHAKRNNLNRIIYVIPYTSIIEQTADIFREILGKERVLEHHSSVDYGEDEDSLFYSRATENWDMPVIVTTSVQFFESFYKNRSSSSRKLHNVANSVIVFDEAQMLPVPYMRPCILLLTELVRRYSASVVLCTATQPSLNKIIKELYPEYEHYELCPEEYYINDLFRRVTFEFDQTYSVEKLVSCLNNNEQYLCIVNSRAAAQLIYESMRGDGCFHLSTNMYPAHRKRVLNEIRQRLKKGMECKVVSTSLIEAGVDVDFPCVYRQISGLDSLLQAGGRCNREGKRNKTESIVHVFDLECGSPEMFSMQIAASKHVLEKYADITSKDAVSLYFEELFYLKGSNALDQNEIITQLKNNNLPFKDISDQFNLIENNTRTLYIDVNESDRLIEKARLGVAGKNDYRQLGQYGVNIYEYQYLKLKEHCAVDDLENGNCVLIDSSLYSDEVGLNLIFKNGEAIMI</sequence>
<reference evidence="12 13" key="1">
    <citation type="submission" date="2016-10" db="EMBL/GenBank/DDBJ databases">
        <authorList>
            <person name="de Groot N.N."/>
        </authorList>
    </citation>
    <scope>NUCLEOTIDE SEQUENCE [LARGE SCALE GENOMIC DNA]</scope>
    <source>
        <strain evidence="12 13">KH1P1</strain>
    </source>
</reference>
<dbReference type="GO" id="GO:0005524">
    <property type="term" value="F:ATP binding"/>
    <property type="evidence" value="ECO:0007669"/>
    <property type="project" value="UniProtKB-KW"/>
</dbReference>
<name>A0A1H9ZZH3_9FIRM</name>
<gene>
    <name evidence="12" type="ORF">SAMN04487771_100125</name>
</gene>
<evidence type="ECO:0000256" key="2">
    <source>
        <dbReference type="ARBA" id="ARBA00009046"/>
    </source>
</evidence>
<keyword evidence="13" id="KW-1185">Reference proteome</keyword>
<dbReference type="GO" id="GO:0051607">
    <property type="term" value="P:defense response to virus"/>
    <property type="evidence" value="ECO:0007669"/>
    <property type="project" value="UniProtKB-KW"/>
</dbReference>
<feature type="domain" description="HD Cas3-type" evidence="11">
    <location>
        <begin position="8"/>
        <end position="162"/>
    </location>
</feature>